<keyword evidence="8 16" id="KW-0902">Two-component regulatory system</keyword>
<keyword evidence="3 16" id="KW-0963">Cytoplasm</keyword>
<dbReference type="SMART" id="SM00448">
    <property type="entry name" value="REC"/>
    <property type="match status" value="1"/>
</dbReference>
<dbReference type="InterPro" id="IPR009057">
    <property type="entry name" value="Homeodomain-like_sf"/>
</dbReference>
<dbReference type="GO" id="GO:0005737">
    <property type="term" value="C:cytoplasm"/>
    <property type="evidence" value="ECO:0007669"/>
    <property type="project" value="UniProtKB-SubCell"/>
</dbReference>
<feature type="domain" description="Sigma-54 factor interaction" evidence="17">
    <location>
        <begin position="139"/>
        <end position="367"/>
    </location>
</feature>
<name>A0AA52EET4_9PROT</name>
<dbReference type="PANTHER" id="PTHR32071:SF95">
    <property type="entry name" value="DNA-BINDING TRANSCRIPTIONAL REGULATOR NTRC"/>
    <property type="match status" value="1"/>
</dbReference>
<dbReference type="AlphaFoldDB" id="A0AA52EET4"/>
<accession>A0AA52EET4</accession>
<evidence type="ECO:0000256" key="12">
    <source>
        <dbReference type="ARBA" id="ARBA00023163"/>
    </source>
</evidence>
<evidence type="ECO:0000256" key="6">
    <source>
        <dbReference type="ARBA" id="ARBA00022741"/>
    </source>
</evidence>
<dbReference type="InterPro" id="IPR025944">
    <property type="entry name" value="Sigma_54_int_dom_CS"/>
</dbReference>
<dbReference type="GO" id="GO:0005524">
    <property type="term" value="F:ATP binding"/>
    <property type="evidence" value="ECO:0007669"/>
    <property type="project" value="UniProtKB-KW"/>
</dbReference>
<dbReference type="RefSeq" id="WP_310798159.1">
    <property type="nucleotide sequence ID" value="NZ_CP123872.1"/>
</dbReference>
<evidence type="ECO:0000256" key="4">
    <source>
        <dbReference type="ARBA" id="ARBA00022491"/>
    </source>
</evidence>
<evidence type="ECO:0000313" key="19">
    <source>
        <dbReference type="EMBL" id="WND02323.1"/>
    </source>
</evidence>
<keyword evidence="7 16" id="KW-0067">ATP-binding</keyword>
<dbReference type="NCBIfam" id="TIGR01818">
    <property type="entry name" value="ntrC"/>
    <property type="match status" value="1"/>
</dbReference>
<evidence type="ECO:0000256" key="16">
    <source>
        <dbReference type="RuleBase" id="RU365013"/>
    </source>
</evidence>
<dbReference type="InterPro" id="IPR058031">
    <property type="entry name" value="AAA_lid_NorR"/>
</dbReference>
<dbReference type="PROSITE" id="PS50110">
    <property type="entry name" value="RESPONSE_REGULATORY"/>
    <property type="match status" value="1"/>
</dbReference>
<evidence type="ECO:0000256" key="2">
    <source>
        <dbReference type="ARBA" id="ARBA00019059"/>
    </source>
</evidence>
<evidence type="ECO:0000259" key="18">
    <source>
        <dbReference type="PROSITE" id="PS50110"/>
    </source>
</evidence>
<comment type="subcellular location">
    <subcellularLocation>
        <location evidence="1 16">Cytoplasm</location>
    </subcellularLocation>
</comment>
<evidence type="ECO:0000256" key="7">
    <source>
        <dbReference type="ARBA" id="ARBA00022840"/>
    </source>
</evidence>
<dbReference type="InterPro" id="IPR002197">
    <property type="entry name" value="HTH_Fis"/>
</dbReference>
<keyword evidence="5 15" id="KW-0597">Phosphoprotein</keyword>
<dbReference type="Gene3D" id="1.10.10.60">
    <property type="entry name" value="Homeodomain-like"/>
    <property type="match status" value="1"/>
</dbReference>
<dbReference type="Gene3D" id="3.40.50.300">
    <property type="entry name" value="P-loop containing nucleotide triphosphate hydrolases"/>
    <property type="match status" value="1"/>
</dbReference>
<dbReference type="InterPro" id="IPR025662">
    <property type="entry name" value="Sigma_54_int_dom_ATP-bd_1"/>
</dbReference>
<dbReference type="Gene3D" id="1.10.8.60">
    <property type="match status" value="1"/>
</dbReference>
<reference evidence="19" key="1">
    <citation type="submission" date="2023-04" db="EMBL/GenBank/DDBJ databases">
        <title>Complete genome sequence of Temperatibacter marinus.</title>
        <authorList>
            <person name="Rong J.-C."/>
            <person name="Yi M.-L."/>
            <person name="Zhao Q."/>
        </authorList>
    </citation>
    <scope>NUCLEOTIDE SEQUENCE</scope>
    <source>
        <strain evidence="19">NBRC 110045</strain>
    </source>
</reference>
<evidence type="ECO:0000259" key="17">
    <source>
        <dbReference type="PROSITE" id="PS50045"/>
    </source>
</evidence>
<evidence type="ECO:0000313" key="20">
    <source>
        <dbReference type="Proteomes" id="UP001268683"/>
    </source>
</evidence>
<evidence type="ECO:0000256" key="13">
    <source>
        <dbReference type="ARBA" id="ARBA00023231"/>
    </source>
</evidence>
<dbReference type="InterPro" id="IPR010114">
    <property type="entry name" value="Transcript_reg_NtrC"/>
</dbReference>
<evidence type="ECO:0000256" key="10">
    <source>
        <dbReference type="ARBA" id="ARBA00023125"/>
    </source>
</evidence>
<dbReference type="GO" id="GO:0043565">
    <property type="term" value="F:sequence-specific DNA binding"/>
    <property type="evidence" value="ECO:0007669"/>
    <property type="project" value="InterPro"/>
</dbReference>
<evidence type="ECO:0000256" key="1">
    <source>
        <dbReference type="ARBA" id="ARBA00004496"/>
    </source>
</evidence>
<keyword evidence="6 16" id="KW-0547">Nucleotide-binding</keyword>
<evidence type="ECO:0000256" key="11">
    <source>
        <dbReference type="ARBA" id="ARBA00023159"/>
    </source>
</evidence>
<evidence type="ECO:0000256" key="15">
    <source>
        <dbReference type="PROSITE-ProRule" id="PRU00169"/>
    </source>
</evidence>
<organism evidence="19 20">
    <name type="scientific">Temperatibacter marinus</name>
    <dbReference type="NCBI Taxonomy" id="1456591"/>
    <lineage>
        <taxon>Bacteria</taxon>
        <taxon>Pseudomonadati</taxon>
        <taxon>Pseudomonadota</taxon>
        <taxon>Alphaproteobacteria</taxon>
        <taxon>Kordiimonadales</taxon>
        <taxon>Temperatibacteraceae</taxon>
        <taxon>Temperatibacter</taxon>
    </lineage>
</organism>
<dbReference type="GO" id="GO:0000156">
    <property type="term" value="F:phosphorelay response regulator activity"/>
    <property type="evidence" value="ECO:0007669"/>
    <property type="project" value="UniProtKB-UniRule"/>
</dbReference>
<evidence type="ECO:0000256" key="3">
    <source>
        <dbReference type="ARBA" id="ARBA00022490"/>
    </source>
</evidence>
<evidence type="ECO:0000256" key="14">
    <source>
        <dbReference type="ARBA" id="ARBA00043886"/>
    </source>
</evidence>
<dbReference type="FunFam" id="3.40.50.300:FF:000006">
    <property type="entry name" value="DNA-binding transcriptional regulator NtrC"/>
    <property type="match status" value="1"/>
</dbReference>
<dbReference type="CDD" id="cd00009">
    <property type="entry name" value="AAA"/>
    <property type="match status" value="1"/>
</dbReference>
<dbReference type="Pfam" id="PF25601">
    <property type="entry name" value="AAA_lid_14"/>
    <property type="match status" value="1"/>
</dbReference>
<dbReference type="Proteomes" id="UP001268683">
    <property type="component" value="Chromosome"/>
</dbReference>
<keyword evidence="11 16" id="KW-0010">Activator</keyword>
<dbReference type="PROSITE" id="PS50045">
    <property type="entry name" value="SIGMA54_INTERACT_4"/>
    <property type="match status" value="1"/>
</dbReference>
<dbReference type="PRINTS" id="PR01590">
    <property type="entry name" value="HTHFIS"/>
</dbReference>
<feature type="modified residue" description="4-aspartylphosphate" evidence="15">
    <location>
        <position position="53"/>
    </location>
</feature>
<keyword evidence="13 16" id="KW-0535">Nitrogen fixation</keyword>
<dbReference type="GO" id="GO:0006355">
    <property type="term" value="P:regulation of DNA-templated transcription"/>
    <property type="evidence" value="ECO:0007669"/>
    <property type="project" value="InterPro"/>
</dbReference>
<dbReference type="SUPFAM" id="SSF52540">
    <property type="entry name" value="P-loop containing nucleoside triphosphate hydrolases"/>
    <property type="match status" value="1"/>
</dbReference>
<dbReference type="InterPro" id="IPR011006">
    <property type="entry name" value="CheY-like_superfamily"/>
</dbReference>
<evidence type="ECO:0000256" key="8">
    <source>
        <dbReference type="ARBA" id="ARBA00023012"/>
    </source>
</evidence>
<keyword evidence="9 16" id="KW-0805">Transcription regulation</keyword>
<keyword evidence="10 16" id="KW-0238">DNA-binding</keyword>
<sequence>MRSEIIIADDDSAIRMVLEQAFTDEGWAVHEATNAKELKALVRSGVGDVAITDVLMPGGNGLDALAELVEEYPTLPFIVMSAQNTLSTAMESSKRGAFDYIPKPFDINELIASVKAALENASKHKQAREVTESVDGTTLIGRSAAMQSVYRVMARVVETDLTVLIEGQSGTGKELVARAMHDHSKRRKGPFIAINMAAVPRELIESELFGHEKGAFTGAAQKSIGRFGQAKGGTLFLDEIGDMPFEAQTRLLRVLQEGEYHSVGGTKLEKTDVRIIAATNKDLKVTVEEGKFREDLYFRLNVVPLQIPSLANRKDDIPDLVEYFNVKNFHLGLEKKVYLDSAFEALSVHNWPGNVRELENLIRRMAVLYPEDEISGTMIIEQLNIQGDGAHHQSDSQSQAGAFLNASADENIRVSIKRHLDRYFALQQEATVPIKGAYQYIINEVEIPLIEKVLTLTGGNQIKAADILGLNRNTLRKKIKELQIQIKK</sequence>
<keyword evidence="4 16" id="KW-0678">Repressor</keyword>
<dbReference type="PROSITE" id="PS00688">
    <property type="entry name" value="SIGMA54_INTERACT_3"/>
    <property type="match status" value="1"/>
</dbReference>
<feature type="domain" description="Response regulatory" evidence="18">
    <location>
        <begin position="4"/>
        <end position="118"/>
    </location>
</feature>
<dbReference type="PROSITE" id="PS00675">
    <property type="entry name" value="SIGMA54_INTERACT_1"/>
    <property type="match status" value="1"/>
</dbReference>
<dbReference type="Gene3D" id="3.40.50.2300">
    <property type="match status" value="1"/>
</dbReference>
<protein>
    <recommendedName>
        <fullName evidence="2 16">DNA-binding transcriptional regulator NtrC</fullName>
    </recommendedName>
    <alternativeName>
        <fullName evidence="16">Nitrogen regulation protein NR(I)</fullName>
    </alternativeName>
</protein>
<dbReference type="InterPro" id="IPR003593">
    <property type="entry name" value="AAA+_ATPase"/>
</dbReference>
<dbReference type="GO" id="GO:0006808">
    <property type="term" value="P:regulation of nitrogen utilization"/>
    <property type="evidence" value="ECO:0007669"/>
    <property type="project" value="UniProtKB-UniRule"/>
</dbReference>
<dbReference type="PANTHER" id="PTHR32071">
    <property type="entry name" value="TRANSCRIPTIONAL REGULATORY PROTEIN"/>
    <property type="match status" value="1"/>
</dbReference>
<gene>
    <name evidence="16 19" type="primary">ntrC</name>
    <name evidence="19" type="ORF">QGN29_12265</name>
</gene>
<dbReference type="SUPFAM" id="SSF52172">
    <property type="entry name" value="CheY-like"/>
    <property type="match status" value="1"/>
</dbReference>
<dbReference type="InterPro" id="IPR002078">
    <property type="entry name" value="Sigma_54_int"/>
</dbReference>
<comment type="function">
    <text evidence="14 16">Member of the two-component regulatory system NtrB/NtrC, which controls expression of the nitrogen-regulated (ntr) genes in response to nitrogen limitation. Phosphorylated NtrC binds directly to DNA and stimulates the formation of open promoter-sigma54-RNA polymerase complexes.</text>
</comment>
<dbReference type="SMART" id="SM00382">
    <property type="entry name" value="AAA"/>
    <property type="match status" value="1"/>
</dbReference>
<evidence type="ECO:0000256" key="9">
    <source>
        <dbReference type="ARBA" id="ARBA00023015"/>
    </source>
</evidence>
<dbReference type="SUPFAM" id="SSF46689">
    <property type="entry name" value="Homeodomain-like"/>
    <property type="match status" value="1"/>
</dbReference>
<proteinExistence type="predicted"/>
<dbReference type="InterPro" id="IPR027417">
    <property type="entry name" value="P-loop_NTPase"/>
</dbReference>
<dbReference type="KEGG" id="tmk:QGN29_12265"/>
<dbReference type="Pfam" id="PF00158">
    <property type="entry name" value="Sigma54_activat"/>
    <property type="match status" value="1"/>
</dbReference>
<dbReference type="EMBL" id="CP123872">
    <property type="protein sequence ID" value="WND02323.1"/>
    <property type="molecule type" value="Genomic_DNA"/>
</dbReference>
<dbReference type="InterPro" id="IPR001789">
    <property type="entry name" value="Sig_transdc_resp-reg_receiver"/>
</dbReference>
<keyword evidence="12 16" id="KW-0804">Transcription</keyword>
<keyword evidence="20" id="KW-1185">Reference proteome</keyword>
<dbReference type="Pfam" id="PF00072">
    <property type="entry name" value="Response_reg"/>
    <property type="match status" value="1"/>
</dbReference>
<dbReference type="Pfam" id="PF02954">
    <property type="entry name" value="HTH_8"/>
    <property type="match status" value="1"/>
</dbReference>
<evidence type="ECO:0000256" key="5">
    <source>
        <dbReference type="ARBA" id="ARBA00022553"/>
    </source>
</evidence>